<dbReference type="EMBL" id="JBFOLJ010000002">
    <property type="protein sequence ID" value="KAL2553309.1"/>
    <property type="molecule type" value="Genomic_DNA"/>
</dbReference>
<evidence type="ECO:0000256" key="1">
    <source>
        <dbReference type="SAM" id="Coils"/>
    </source>
</evidence>
<protein>
    <submittedName>
        <fullName evidence="2">Uncharacterized protein</fullName>
    </submittedName>
</protein>
<evidence type="ECO:0000313" key="2">
    <source>
        <dbReference type="EMBL" id="KAL2553309.1"/>
    </source>
</evidence>
<evidence type="ECO:0000313" key="3">
    <source>
        <dbReference type="Proteomes" id="UP001604277"/>
    </source>
</evidence>
<name>A0ABD1WUG7_9LAMI</name>
<dbReference type="AlphaFoldDB" id="A0ABD1WUG7"/>
<feature type="coiled-coil region" evidence="1">
    <location>
        <begin position="41"/>
        <end position="89"/>
    </location>
</feature>
<keyword evidence="1" id="KW-0175">Coiled coil</keyword>
<organism evidence="2 3">
    <name type="scientific">Forsythia ovata</name>
    <dbReference type="NCBI Taxonomy" id="205694"/>
    <lineage>
        <taxon>Eukaryota</taxon>
        <taxon>Viridiplantae</taxon>
        <taxon>Streptophyta</taxon>
        <taxon>Embryophyta</taxon>
        <taxon>Tracheophyta</taxon>
        <taxon>Spermatophyta</taxon>
        <taxon>Magnoliopsida</taxon>
        <taxon>eudicotyledons</taxon>
        <taxon>Gunneridae</taxon>
        <taxon>Pentapetalae</taxon>
        <taxon>asterids</taxon>
        <taxon>lamiids</taxon>
        <taxon>Lamiales</taxon>
        <taxon>Oleaceae</taxon>
        <taxon>Forsythieae</taxon>
        <taxon>Forsythia</taxon>
    </lineage>
</organism>
<proteinExistence type="predicted"/>
<accession>A0ABD1WUG7</accession>
<comment type="caution">
    <text evidence="2">The sequence shown here is derived from an EMBL/GenBank/DDBJ whole genome shotgun (WGS) entry which is preliminary data.</text>
</comment>
<keyword evidence="3" id="KW-1185">Reference proteome</keyword>
<reference evidence="3" key="1">
    <citation type="submission" date="2024-07" db="EMBL/GenBank/DDBJ databases">
        <title>Two chromosome-level genome assemblies of Korean endemic species Abeliophyllum distichum and Forsythia ovata (Oleaceae).</title>
        <authorList>
            <person name="Jang H."/>
        </authorList>
    </citation>
    <scope>NUCLEOTIDE SEQUENCE [LARGE SCALE GENOMIC DNA]</scope>
</reference>
<gene>
    <name evidence="2" type="ORF">Fot_06928</name>
</gene>
<sequence>MIISEEDKLKADLQTTESDVAKFSKRCDCAIRAQELTAKALEEAIENKKGVIEKVAKLKNAIDFLKVENSQLKEENSKLERSIEEVVKAVVDSFWNQFEFTPDYENLKSFFVNYGVRQVLAEIKETHHSLDLSMTEANYPAVEEAGDKVAQPPLEA</sequence>
<dbReference type="Proteomes" id="UP001604277">
    <property type="component" value="Unassembled WGS sequence"/>
</dbReference>